<feature type="domain" description="EGF-like" evidence="7">
    <location>
        <begin position="212"/>
        <end position="247"/>
    </location>
</feature>
<dbReference type="Gene3D" id="2.10.25.10">
    <property type="entry name" value="Laminin"/>
    <property type="match status" value="9"/>
</dbReference>
<dbReference type="InterPro" id="IPR051355">
    <property type="entry name" value="Notch/Slit_guidance"/>
</dbReference>
<feature type="disulfide bond" evidence="6">
    <location>
        <begin position="120"/>
        <end position="129"/>
    </location>
</feature>
<dbReference type="GO" id="GO:0005886">
    <property type="term" value="C:plasma membrane"/>
    <property type="evidence" value="ECO:0007669"/>
    <property type="project" value="TreeGrafter"/>
</dbReference>
<proteinExistence type="predicted"/>
<feature type="disulfide bond" evidence="6">
    <location>
        <begin position="253"/>
        <end position="263"/>
    </location>
</feature>
<feature type="domain" description="EGF-like" evidence="7">
    <location>
        <begin position="561"/>
        <end position="599"/>
    </location>
</feature>
<evidence type="ECO:0000259" key="7">
    <source>
        <dbReference type="PROSITE" id="PS50026"/>
    </source>
</evidence>
<keyword evidence="5" id="KW-0325">Glycoprotein</keyword>
<evidence type="ECO:0000256" key="4">
    <source>
        <dbReference type="ARBA" id="ARBA00023157"/>
    </source>
</evidence>
<reference evidence="8" key="1">
    <citation type="submission" date="2014-01" db="EMBL/GenBank/DDBJ databases">
        <authorList>
            <person name="Aslett M."/>
        </authorList>
    </citation>
    <scope>NUCLEOTIDE SEQUENCE</scope>
</reference>
<dbReference type="STRING" id="36087.A0A077YZ60"/>
<feature type="domain" description="EGF-like" evidence="7">
    <location>
        <begin position="172"/>
        <end position="210"/>
    </location>
</feature>
<feature type="domain" description="EGF-like" evidence="7">
    <location>
        <begin position="93"/>
        <end position="130"/>
    </location>
</feature>
<keyword evidence="4 6" id="KW-1015">Disulfide bond</keyword>
<dbReference type="InterPro" id="IPR001881">
    <property type="entry name" value="EGF-like_Ca-bd_dom"/>
</dbReference>
<dbReference type="PANTHER" id="PTHR45836">
    <property type="entry name" value="SLIT HOMOLOG"/>
    <property type="match status" value="1"/>
</dbReference>
<dbReference type="PANTHER" id="PTHR45836:SF13">
    <property type="entry name" value="PROTEIN CRUMBS"/>
    <property type="match status" value="1"/>
</dbReference>
<dbReference type="GO" id="GO:0043235">
    <property type="term" value="C:receptor complex"/>
    <property type="evidence" value="ECO:0007669"/>
    <property type="project" value="TreeGrafter"/>
</dbReference>
<feature type="disulfide bond" evidence="6">
    <location>
        <begin position="317"/>
        <end position="326"/>
    </location>
</feature>
<feature type="domain" description="EGF-like" evidence="7">
    <location>
        <begin position="249"/>
        <end position="286"/>
    </location>
</feature>
<gene>
    <name evidence="8" type="ORF">TTRE_0000137901</name>
</gene>
<dbReference type="GO" id="GO:0007219">
    <property type="term" value="P:Notch signaling pathway"/>
    <property type="evidence" value="ECO:0007669"/>
    <property type="project" value="TreeGrafter"/>
</dbReference>
<evidence type="ECO:0000256" key="3">
    <source>
        <dbReference type="ARBA" id="ARBA00022737"/>
    </source>
</evidence>
<feature type="disulfide bond" evidence="6">
    <location>
        <begin position="666"/>
        <end position="675"/>
    </location>
</feature>
<keyword evidence="3" id="KW-0677">Repeat</keyword>
<sequence>MHLQHAVTKQEDMIRYRVTDKKLEPIGNYTVIKNYTVLQEIYARNPSKGNPLAILVYLWDNMEPQHEWQHESIAKRVARKPYSSQVNRLNVSDVNECNYPHICGARGTCRNTAGSYKCDCPRGLTGKHCDTDFEECKEQPSLCQPHGKCIDIYGSYICHCDPGWTGSNCEKDLDECKSGEVVCFNGGNCINTDGSYTCTCTQKWTGRQCREDMNECADAKCINGYCIDMQGKHSCTCYPGFTGERCTDEINKCDANPCVNGLCVDGRRVGEFKCICQEGYGGVDCSLSDNPCIPSPCQNEAPCVINMSSPYGYSCTCKEGFFGGICEVAEPLACPQVGECSVEVDRETCLFVSKGPQFLFSNDRCTHEHLNATLYAFKFPTGYNEWFVPYHFFWTRPGYCKYFDMRGWVYLVYRNAWLITGVERKGYDRRVVYLQHGVTKKLDSIAYTISGDTLQPDGGQGIISTVEILNQVERKAPTRENPVAIIARIGDIRPSDGKQEVVTLDELRKRDEEQSYKSGRPLEHRATCVYPSLRKVCKTFNENNGECQCHLGYTGTFCNIDFEECKEQPSLCQPHGKCIDIFGSYICHCDPGWTGSNCEKDLDECKSGEVVCFNGGTCINTDGSYTCTCTQKWTGKQCREDINECADAKCINGYCIDMQGKHSCTCYPGFTGERCTDSENNFFEFIGH</sequence>
<dbReference type="SUPFAM" id="SSF57196">
    <property type="entry name" value="EGF/Laminin"/>
    <property type="match status" value="3"/>
</dbReference>
<dbReference type="FunFam" id="2.10.25.10:FF:000125">
    <property type="entry name" value="Neurogenic locus notch protein-like"/>
    <property type="match status" value="2"/>
</dbReference>
<feature type="disulfide bond" evidence="6">
    <location>
        <begin position="200"/>
        <end position="209"/>
    </location>
</feature>
<dbReference type="AlphaFoldDB" id="A0A077YZ60"/>
<dbReference type="InterPro" id="IPR000742">
    <property type="entry name" value="EGF"/>
</dbReference>
<feature type="disulfide bond" evidence="6">
    <location>
        <begin position="629"/>
        <end position="638"/>
    </location>
</feature>
<dbReference type="EMBL" id="HG805842">
    <property type="protein sequence ID" value="CDW53116.1"/>
    <property type="molecule type" value="Genomic_DNA"/>
</dbReference>
<dbReference type="OrthoDB" id="283575at2759"/>
<keyword evidence="2" id="KW-0732">Signal</keyword>
<dbReference type="PROSITE" id="PS50026">
    <property type="entry name" value="EGF_3"/>
    <property type="match status" value="9"/>
</dbReference>
<dbReference type="GO" id="GO:0005509">
    <property type="term" value="F:calcium ion binding"/>
    <property type="evidence" value="ECO:0007669"/>
    <property type="project" value="InterPro"/>
</dbReference>
<evidence type="ECO:0000256" key="5">
    <source>
        <dbReference type="ARBA" id="ARBA00023180"/>
    </source>
</evidence>
<accession>A0A077YZ60</accession>
<dbReference type="PROSITE" id="PS00010">
    <property type="entry name" value="ASX_HYDROXYL"/>
    <property type="match status" value="5"/>
</dbReference>
<feature type="domain" description="EGF-like" evidence="7">
    <location>
        <begin position="641"/>
        <end position="676"/>
    </location>
</feature>
<feature type="disulfide bond" evidence="6">
    <location>
        <begin position="160"/>
        <end position="169"/>
    </location>
</feature>
<dbReference type="SUPFAM" id="SSF57184">
    <property type="entry name" value="Growth factor receptor domain"/>
    <property type="match status" value="2"/>
</dbReference>
<dbReference type="SMART" id="SM00181">
    <property type="entry name" value="EGF"/>
    <property type="match status" value="10"/>
</dbReference>
<dbReference type="SMART" id="SM00179">
    <property type="entry name" value="EGF_CA"/>
    <property type="match status" value="8"/>
</dbReference>
<feature type="disulfide bond" evidence="6">
    <location>
        <begin position="216"/>
        <end position="226"/>
    </location>
</feature>
<dbReference type="Pfam" id="PF00008">
    <property type="entry name" value="EGF"/>
    <property type="match status" value="2"/>
</dbReference>
<dbReference type="PROSITE" id="PS01187">
    <property type="entry name" value="EGF_CA"/>
    <property type="match status" value="2"/>
</dbReference>
<dbReference type="Pfam" id="PF12661">
    <property type="entry name" value="hEGF"/>
    <property type="match status" value="3"/>
</dbReference>
<comment type="caution">
    <text evidence="6">Lacks conserved residue(s) required for the propagation of feature annotation.</text>
</comment>
<dbReference type="InterPro" id="IPR013032">
    <property type="entry name" value="EGF-like_CS"/>
</dbReference>
<dbReference type="PROSITE" id="PS00022">
    <property type="entry name" value="EGF_1"/>
    <property type="match status" value="10"/>
</dbReference>
<feature type="disulfide bond" evidence="6">
    <location>
        <begin position="276"/>
        <end position="285"/>
    </location>
</feature>
<dbReference type="GO" id="GO:0009986">
    <property type="term" value="C:cell surface"/>
    <property type="evidence" value="ECO:0007669"/>
    <property type="project" value="TreeGrafter"/>
</dbReference>
<protein>
    <submittedName>
        <fullName evidence="8">Neurogenic locus Notch protein</fullName>
    </submittedName>
</protein>
<feature type="domain" description="EGF-like" evidence="7">
    <location>
        <begin position="601"/>
        <end position="639"/>
    </location>
</feature>
<evidence type="ECO:0000313" key="9">
    <source>
        <dbReference type="Proteomes" id="UP000030665"/>
    </source>
</evidence>
<dbReference type="Pfam" id="PF07645">
    <property type="entry name" value="EGF_CA"/>
    <property type="match status" value="3"/>
</dbReference>
<dbReference type="CDD" id="cd00054">
    <property type="entry name" value="EGF_CA"/>
    <property type="match status" value="7"/>
</dbReference>
<dbReference type="InterPro" id="IPR000152">
    <property type="entry name" value="EGF-type_Asp/Asn_hydroxyl_site"/>
</dbReference>
<feature type="domain" description="EGF-like" evidence="7">
    <location>
        <begin position="132"/>
        <end position="170"/>
    </location>
</feature>
<dbReference type="GO" id="GO:0007411">
    <property type="term" value="P:axon guidance"/>
    <property type="evidence" value="ECO:0007669"/>
    <property type="project" value="TreeGrafter"/>
</dbReference>
<dbReference type="PRINTS" id="PR01983">
    <property type="entry name" value="NOTCH"/>
</dbReference>
<dbReference type="PROSITE" id="PS01186">
    <property type="entry name" value="EGF_2"/>
    <property type="match status" value="7"/>
</dbReference>
<keyword evidence="1 6" id="KW-0245">EGF-like domain</keyword>
<dbReference type="InterPro" id="IPR049883">
    <property type="entry name" value="NOTCH1_EGF-like"/>
</dbReference>
<dbReference type="Proteomes" id="UP000030665">
    <property type="component" value="Unassembled WGS sequence"/>
</dbReference>
<evidence type="ECO:0000256" key="2">
    <source>
        <dbReference type="ARBA" id="ARBA00022729"/>
    </source>
</evidence>
<dbReference type="FunFam" id="2.10.25.10:FF:000031">
    <property type="entry name" value="neurogenic locus notch homolog protein 3"/>
    <property type="match status" value="2"/>
</dbReference>
<dbReference type="InterPro" id="IPR009030">
    <property type="entry name" value="Growth_fac_rcpt_cys_sf"/>
</dbReference>
<evidence type="ECO:0000256" key="1">
    <source>
        <dbReference type="ARBA" id="ARBA00022536"/>
    </source>
</evidence>
<feature type="disulfide bond" evidence="6">
    <location>
        <begin position="589"/>
        <end position="598"/>
    </location>
</feature>
<evidence type="ECO:0000313" key="8">
    <source>
        <dbReference type="EMBL" id="CDW53116.1"/>
    </source>
</evidence>
<evidence type="ECO:0000256" key="6">
    <source>
        <dbReference type="PROSITE-ProRule" id="PRU00076"/>
    </source>
</evidence>
<dbReference type="InterPro" id="IPR018097">
    <property type="entry name" value="EGF_Ca-bd_CS"/>
</dbReference>
<keyword evidence="9" id="KW-1185">Reference proteome</keyword>
<reference evidence="8" key="2">
    <citation type="submission" date="2014-03" db="EMBL/GenBank/DDBJ databases">
        <title>The whipworm genome and dual-species transcriptomics of an intimate host-pathogen interaction.</title>
        <authorList>
            <person name="Foth B.J."/>
            <person name="Tsai I.J."/>
            <person name="Reid A.J."/>
            <person name="Bancroft A.J."/>
            <person name="Nichol S."/>
            <person name="Tracey A."/>
            <person name="Holroyd N."/>
            <person name="Cotton J.A."/>
            <person name="Stanley E.J."/>
            <person name="Zarowiecki M."/>
            <person name="Liu J.Z."/>
            <person name="Huckvale T."/>
            <person name="Cooper P.J."/>
            <person name="Grencis R.K."/>
            <person name="Berriman M."/>
        </authorList>
    </citation>
    <scope>NUCLEOTIDE SEQUENCE [LARGE SCALE GENOMIC DNA]</scope>
</reference>
<feature type="disulfide bond" evidence="6">
    <location>
        <begin position="237"/>
        <end position="246"/>
    </location>
</feature>
<name>A0A077YZ60_TRITR</name>
<feature type="domain" description="EGF-like" evidence="7">
    <location>
        <begin position="288"/>
        <end position="327"/>
    </location>
</feature>
<feature type="disulfide bond" evidence="6">
    <location>
        <begin position="645"/>
        <end position="655"/>
    </location>
</feature>
<organism evidence="8 9">
    <name type="scientific">Trichuris trichiura</name>
    <name type="common">Whipworm</name>
    <name type="synonym">Trichocephalus trichiurus</name>
    <dbReference type="NCBI Taxonomy" id="36087"/>
    <lineage>
        <taxon>Eukaryota</taxon>
        <taxon>Metazoa</taxon>
        <taxon>Ecdysozoa</taxon>
        <taxon>Nematoda</taxon>
        <taxon>Enoplea</taxon>
        <taxon>Dorylaimia</taxon>
        <taxon>Trichinellida</taxon>
        <taxon>Trichuridae</taxon>
        <taxon>Trichuris</taxon>
    </lineage>
</organism>